<dbReference type="RefSeq" id="XP_056763934.1">
    <property type="nucleotide sequence ID" value="XM_056911108.1"/>
</dbReference>
<evidence type="ECO:0000256" key="2">
    <source>
        <dbReference type="ARBA" id="ARBA00004922"/>
    </source>
</evidence>
<dbReference type="GO" id="GO:0005509">
    <property type="term" value="F:calcium ion binding"/>
    <property type="evidence" value="ECO:0007669"/>
    <property type="project" value="InterPro"/>
</dbReference>
<keyword evidence="5 8" id="KW-1015">Disulfide bond</keyword>
<dbReference type="PANTHER" id="PTHR11742">
    <property type="entry name" value="MANNOSYL-OLIGOSACCHARIDE ALPHA-1,2-MANNOSIDASE-RELATED"/>
    <property type="match status" value="1"/>
</dbReference>
<reference evidence="10" key="1">
    <citation type="submission" date="2022-12" db="EMBL/GenBank/DDBJ databases">
        <authorList>
            <person name="Petersen C."/>
        </authorList>
    </citation>
    <scope>NUCLEOTIDE SEQUENCE</scope>
    <source>
        <strain evidence="10">IBT 16125</strain>
    </source>
</reference>
<proteinExistence type="inferred from homology"/>
<gene>
    <name evidence="10" type="ORF">N7458_007726</name>
</gene>
<dbReference type="SUPFAM" id="SSF48225">
    <property type="entry name" value="Seven-hairpin glycosidases"/>
    <property type="match status" value="1"/>
</dbReference>
<feature type="active site" evidence="6">
    <location>
        <position position="321"/>
    </location>
</feature>
<dbReference type="Gene3D" id="1.50.10.10">
    <property type="match status" value="1"/>
</dbReference>
<dbReference type="EMBL" id="JAPVEA010000007">
    <property type="protein sequence ID" value="KAJ5443854.1"/>
    <property type="molecule type" value="Genomic_DNA"/>
</dbReference>
<keyword evidence="7" id="KW-0479">Metal-binding</keyword>
<dbReference type="Pfam" id="PF01532">
    <property type="entry name" value="Glyco_hydro_47"/>
    <property type="match status" value="1"/>
</dbReference>
<dbReference type="InterPro" id="IPR036026">
    <property type="entry name" value="Seven-hairpin_glycosidases"/>
</dbReference>
<comment type="similarity">
    <text evidence="3 9">Belongs to the glycosyl hydrolase 47 family.</text>
</comment>
<keyword evidence="9" id="KW-0326">Glycosidase</keyword>
<dbReference type="AlphaFoldDB" id="A0AAD6C1S2"/>
<evidence type="ECO:0000256" key="8">
    <source>
        <dbReference type="PIRSR" id="PIRSR601382-3"/>
    </source>
</evidence>
<keyword evidence="4 9" id="KW-0378">Hydrolase</keyword>
<dbReference type="InterPro" id="IPR050749">
    <property type="entry name" value="Glycosyl_Hydrolase_47"/>
</dbReference>
<sequence length="597" mass="68053">MISNRKGRSLSTTVFLLIAAYFFLVWLPLSRLHAWQHKHPRPAPIQLNTLVAQDTIHLNSATERYPITSYIPLPTSPSSIPKIQHDFPPESRAERKARVKKQKVIKEAFMHSWNGYKDHAWMRDEVSPQTGGYQDSFSGWGATLVDSLDALIIMGLDDELDLALDALDQIDFTTTRSKEVNVFEIIIRYMGGFLAAHDLSNGKHPILLKKAEELGDMIFNAFDTHNRMPQMRWDWSKSAQGEEIEPSTHTSLAELGSLTVEFTRLSQITGNPKYFDAVQRITNELERGQSKTRIPGLWPVYVNAKDLTFDWTQFSLGGSADSTYEYLPKEHILLGGQTDQYRNMYEDAIETIKEKLLFRAMTKDEDRQILFTSNVRGLKGGALHGVQYIQDHLKCFLGGTVGLASKIFNRTEDIAIARGLTDGCIWAYDSMPTGIMPETLEVSPCKEIEKCPWDDGKWYEDVLGQPIHSREHLERAQKQVEMEGLPPGIVGISDPTYKLRPEAIESIFIMYRITGDKSLQDAAWRMFQSIDKVTRTKYGHSAIEDVRNPLPKMSDKMESFWLAETLKYLYMIFSEPSLVSLDEYVLSTEAHPFKRPS</sequence>
<feature type="active site" evidence="6">
    <location>
        <position position="502"/>
    </location>
</feature>
<accession>A0AAD6C1S2</accession>
<evidence type="ECO:0000313" key="10">
    <source>
        <dbReference type="EMBL" id="KAJ5443854.1"/>
    </source>
</evidence>
<protein>
    <recommendedName>
        <fullName evidence="9">alpha-1,2-Mannosidase</fullName>
        <ecNumber evidence="9">3.2.1.-</ecNumber>
    </recommendedName>
</protein>
<dbReference type="GeneID" id="81601351"/>
<feature type="binding site" evidence="7">
    <location>
        <position position="588"/>
    </location>
    <ligand>
        <name>Ca(2+)</name>
        <dbReference type="ChEBI" id="CHEBI:29108"/>
    </ligand>
</feature>
<dbReference type="FunFam" id="1.50.10.10:FF:000037">
    <property type="entry name" value="alpha-1,2-Mannosidase"/>
    <property type="match status" value="1"/>
</dbReference>
<dbReference type="GO" id="GO:0016020">
    <property type="term" value="C:membrane"/>
    <property type="evidence" value="ECO:0007669"/>
    <property type="project" value="InterPro"/>
</dbReference>
<dbReference type="InterPro" id="IPR012341">
    <property type="entry name" value="6hp_glycosidase-like_sf"/>
</dbReference>
<dbReference type="GO" id="GO:0036503">
    <property type="term" value="P:ERAD pathway"/>
    <property type="evidence" value="ECO:0007669"/>
    <property type="project" value="UniProtKB-ARBA"/>
</dbReference>
<feature type="disulfide bond" evidence="8">
    <location>
        <begin position="395"/>
        <end position="424"/>
    </location>
</feature>
<evidence type="ECO:0000256" key="3">
    <source>
        <dbReference type="ARBA" id="ARBA00007658"/>
    </source>
</evidence>
<reference evidence="10" key="2">
    <citation type="journal article" date="2023" name="IMA Fungus">
        <title>Comparative genomic study of the Penicillium genus elucidates a diverse pangenome and 15 lateral gene transfer events.</title>
        <authorList>
            <person name="Petersen C."/>
            <person name="Sorensen T."/>
            <person name="Nielsen M.R."/>
            <person name="Sondergaard T.E."/>
            <person name="Sorensen J.L."/>
            <person name="Fitzpatrick D.A."/>
            <person name="Frisvad J.C."/>
            <person name="Nielsen K.L."/>
        </authorList>
    </citation>
    <scope>NUCLEOTIDE SEQUENCE</scope>
    <source>
        <strain evidence="10">IBT 16125</strain>
    </source>
</reference>
<dbReference type="PANTHER" id="PTHR11742:SF49">
    <property type="entry name" value="ALPHA-1,2-MANNOSIDASE"/>
    <property type="match status" value="1"/>
</dbReference>
<dbReference type="InterPro" id="IPR001382">
    <property type="entry name" value="Glyco_hydro_47"/>
</dbReference>
<dbReference type="PRINTS" id="PR00747">
    <property type="entry name" value="GLYHDRLASE47"/>
</dbReference>
<evidence type="ECO:0000256" key="9">
    <source>
        <dbReference type="RuleBase" id="RU361193"/>
    </source>
</evidence>
<evidence type="ECO:0000256" key="6">
    <source>
        <dbReference type="PIRSR" id="PIRSR601382-1"/>
    </source>
</evidence>
<name>A0AAD6C1S2_9EURO</name>
<evidence type="ECO:0000256" key="4">
    <source>
        <dbReference type="ARBA" id="ARBA00022801"/>
    </source>
</evidence>
<feature type="active site" description="Proton donor" evidence="6">
    <location>
        <position position="184"/>
    </location>
</feature>
<feature type="active site" description="Proton donor" evidence="6">
    <location>
        <position position="438"/>
    </location>
</feature>
<evidence type="ECO:0000313" key="11">
    <source>
        <dbReference type="Proteomes" id="UP001213681"/>
    </source>
</evidence>
<organism evidence="10 11">
    <name type="scientific">Penicillium daleae</name>
    <dbReference type="NCBI Taxonomy" id="63821"/>
    <lineage>
        <taxon>Eukaryota</taxon>
        <taxon>Fungi</taxon>
        <taxon>Dikarya</taxon>
        <taxon>Ascomycota</taxon>
        <taxon>Pezizomycotina</taxon>
        <taxon>Eurotiomycetes</taxon>
        <taxon>Eurotiomycetidae</taxon>
        <taxon>Eurotiales</taxon>
        <taxon>Aspergillaceae</taxon>
        <taxon>Penicillium</taxon>
    </lineage>
</organism>
<dbReference type="EC" id="3.2.1.-" evidence="9"/>
<dbReference type="GO" id="GO:0005975">
    <property type="term" value="P:carbohydrate metabolic process"/>
    <property type="evidence" value="ECO:0007669"/>
    <property type="project" value="InterPro"/>
</dbReference>
<evidence type="ECO:0000256" key="1">
    <source>
        <dbReference type="ARBA" id="ARBA00001913"/>
    </source>
</evidence>
<evidence type="ECO:0000256" key="7">
    <source>
        <dbReference type="PIRSR" id="PIRSR601382-2"/>
    </source>
</evidence>
<comment type="cofactor">
    <cofactor evidence="1 7">
        <name>Ca(2+)</name>
        <dbReference type="ChEBI" id="CHEBI:29108"/>
    </cofactor>
</comment>
<keyword evidence="11" id="KW-1185">Reference proteome</keyword>
<dbReference type="GO" id="GO:0004571">
    <property type="term" value="F:mannosyl-oligosaccharide 1,2-alpha-mannosidase activity"/>
    <property type="evidence" value="ECO:0007669"/>
    <property type="project" value="InterPro"/>
</dbReference>
<dbReference type="GO" id="GO:0005783">
    <property type="term" value="C:endoplasmic reticulum"/>
    <property type="evidence" value="ECO:0007669"/>
    <property type="project" value="TreeGrafter"/>
</dbReference>
<dbReference type="Proteomes" id="UP001213681">
    <property type="component" value="Unassembled WGS sequence"/>
</dbReference>
<evidence type="ECO:0000256" key="5">
    <source>
        <dbReference type="ARBA" id="ARBA00023157"/>
    </source>
</evidence>
<comment type="pathway">
    <text evidence="2">Protein modification; protein glycosylation.</text>
</comment>
<comment type="caution">
    <text evidence="10">The sequence shown here is derived from an EMBL/GenBank/DDBJ whole genome shotgun (WGS) entry which is preliminary data.</text>
</comment>
<keyword evidence="7" id="KW-0106">Calcium</keyword>